<dbReference type="InterPro" id="IPR041347">
    <property type="entry name" value="MftR_C"/>
</dbReference>
<sequence>MDALHEAVIEFNRFPEEEIPFHRERMRLILTVPSLIAHSSLRYADWRQVVVDYAARRLGESPDAFRPRAIGWTCLGMCLASYEQWLAGDDEDLLARIDEAFGWFTMRGTALSD</sequence>
<protein>
    <recommendedName>
        <fullName evidence="1">MftR C-terminal domain-containing protein</fullName>
    </recommendedName>
</protein>
<dbReference type="Gene3D" id="1.10.357.10">
    <property type="entry name" value="Tetracycline Repressor, domain 2"/>
    <property type="match status" value="1"/>
</dbReference>
<evidence type="ECO:0000259" key="1">
    <source>
        <dbReference type="Pfam" id="PF17754"/>
    </source>
</evidence>
<keyword evidence="3" id="KW-1185">Reference proteome</keyword>
<organism evidence="2 3">
    <name type="scientific">Microbacterium elymi</name>
    <dbReference type="NCBI Taxonomy" id="2909587"/>
    <lineage>
        <taxon>Bacteria</taxon>
        <taxon>Bacillati</taxon>
        <taxon>Actinomycetota</taxon>
        <taxon>Actinomycetes</taxon>
        <taxon>Micrococcales</taxon>
        <taxon>Microbacteriaceae</taxon>
        <taxon>Microbacterium</taxon>
    </lineage>
</organism>
<name>A0ABY5NLM7_9MICO</name>
<proteinExistence type="predicted"/>
<gene>
    <name evidence="2" type="ORF">L2X98_23770</name>
</gene>
<reference evidence="2" key="1">
    <citation type="submission" date="2022-01" db="EMBL/GenBank/DDBJ databases">
        <title>Microbacterium eymi and Microbacterium rhizovicinus sp. nov., isolated from the rhizospheric soil of Elymus tsukushiensis, a plant native to the Dokdo Islands, Republic of Korea.</title>
        <authorList>
            <person name="Hwang Y.J."/>
        </authorList>
    </citation>
    <scope>NUCLEOTIDE SEQUENCE</scope>
    <source>
        <strain evidence="2">KUDC0405</strain>
    </source>
</reference>
<feature type="domain" description="MftR C-terminal" evidence="1">
    <location>
        <begin position="1"/>
        <end position="101"/>
    </location>
</feature>
<dbReference type="EMBL" id="CP091139">
    <property type="protein sequence ID" value="UUT36095.1"/>
    <property type="molecule type" value="Genomic_DNA"/>
</dbReference>
<evidence type="ECO:0000313" key="3">
    <source>
        <dbReference type="Proteomes" id="UP001054811"/>
    </source>
</evidence>
<accession>A0ABY5NLM7</accession>
<dbReference type="Pfam" id="PF17754">
    <property type="entry name" value="TetR_C_14"/>
    <property type="match status" value="1"/>
</dbReference>
<evidence type="ECO:0000313" key="2">
    <source>
        <dbReference type="EMBL" id="UUT36095.1"/>
    </source>
</evidence>
<dbReference type="Proteomes" id="UP001054811">
    <property type="component" value="Chromosome"/>
</dbReference>